<organism evidence="8 9">
    <name type="scientific">Ascoidea rubescens DSM 1968</name>
    <dbReference type="NCBI Taxonomy" id="1344418"/>
    <lineage>
        <taxon>Eukaryota</taxon>
        <taxon>Fungi</taxon>
        <taxon>Dikarya</taxon>
        <taxon>Ascomycota</taxon>
        <taxon>Saccharomycotina</taxon>
        <taxon>Saccharomycetes</taxon>
        <taxon>Ascoideaceae</taxon>
        <taxon>Ascoidea</taxon>
    </lineage>
</organism>
<keyword evidence="4 7" id="KW-0949">S-adenosyl-L-methionine</keyword>
<dbReference type="EMBL" id="KV454480">
    <property type="protein sequence ID" value="ODV61210.1"/>
    <property type="molecule type" value="Genomic_DNA"/>
</dbReference>
<evidence type="ECO:0000256" key="3">
    <source>
        <dbReference type="ARBA" id="ARBA00022679"/>
    </source>
</evidence>
<dbReference type="InterPro" id="IPR023165">
    <property type="entry name" value="rRNA_Ade_diMease-like_C"/>
</dbReference>
<evidence type="ECO:0000256" key="6">
    <source>
        <dbReference type="ARBA" id="ARBA00024915"/>
    </source>
</evidence>
<dbReference type="FunCoup" id="A0A1D2VI44">
    <property type="interactions" value="23"/>
</dbReference>
<dbReference type="EC" id="2.1.1.-" evidence="7"/>
<dbReference type="InterPro" id="IPR029063">
    <property type="entry name" value="SAM-dependent_MTases_sf"/>
</dbReference>
<keyword evidence="2 7" id="KW-0489">Methyltransferase</keyword>
<dbReference type="GO" id="GO:0005759">
    <property type="term" value="C:mitochondrial matrix"/>
    <property type="evidence" value="ECO:0007669"/>
    <property type="project" value="TreeGrafter"/>
</dbReference>
<keyword evidence="9" id="KW-1185">Reference proteome</keyword>
<dbReference type="Gene3D" id="3.40.50.150">
    <property type="entry name" value="Vaccinia Virus protein VP39"/>
    <property type="match status" value="1"/>
</dbReference>
<evidence type="ECO:0000256" key="5">
    <source>
        <dbReference type="ARBA" id="ARBA00022884"/>
    </source>
</evidence>
<dbReference type="GO" id="GO:0032259">
    <property type="term" value="P:methylation"/>
    <property type="evidence" value="ECO:0007669"/>
    <property type="project" value="UniProtKB-KW"/>
</dbReference>
<dbReference type="GO" id="GO:0003723">
    <property type="term" value="F:RNA binding"/>
    <property type="evidence" value="ECO:0007669"/>
    <property type="project" value="UniProtKB-KW"/>
</dbReference>
<keyword evidence="5" id="KW-0694">RNA-binding</keyword>
<dbReference type="PANTHER" id="PTHR11727:SF17">
    <property type="entry name" value="DIMETHYLADENOSINE TRANSFERASE 1, MITOCHONDRIAL"/>
    <property type="match status" value="1"/>
</dbReference>
<comment type="function">
    <text evidence="6">Mitochondrial transcription factor that confers selective promoter recognition on the core subunit of the yeast mitochondrial RNA polymerase. Interacts with DNA in a non-specific manner.</text>
</comment>
<name>A0A1D2VI44_9ASCO</name>
<comment type="similarity">
    <text evidence="7">Belongs to the class I-like SAM-binding methyltransferase superfamily. rRNA adenine N(6)-methyltransferase family.</text>
</comment>
<sequence length="348" mass="40297">MSLLKTGLAAFKPIRVDAYPSLKWKNISGFNCAKDQSVIDDLLQEKLSFLKDSYPNRPERMSVLDMYSGCPIYSSALFNFLTPQKYVIMSTQKNILKNIDKIALDRRSQGLATYETYSADPYSWASFIALTNLDKALTIEKQDYSKVHDSFLITGNLTLKTIEALLFQWAFCMANKNWLQRYGDVRMMFWIPFKLLNKVIPKPGNLRRMSMIFETFTNLKVIASSTKFDGEDLDADYYQLDLKDFTRDEDIALIEITRKDFDFDIEIWEFLTKKIFSTPSATVRTNAGFIYPGAIEWFESKDDIKGFLNKPSKELTKDEIVKLVNAVSVWPFKPDIYMDFHHESADNN</sequence>
<evidence type="ECO:0000256" key="2">
    <source>
        <dbReference type="ARBA" id="ARBA00022603"/>
    </source>
</evidence>
<dbReference type="OrthoDB" id="16079at2759"/>
<dbReference type="SUPFAM" id="SSF53335">
    <property type="entry name" value="S-adenosyl-L-methionine-dependent methyltransferases"/>
    <property type="match status" value="1"/>
</dbReference>
<keyword evidence="3 7" id="KW-0808">Transferase</keyword>
<accession>A0A1D2VI44</accession>
<dbReference type="Proteomes" id="UP000095038">
    <property type="component" value="Unassembled WGS sequence"/>
</dbReference>
<comment type="subcellular location">
    <subcellularLocation>
        <location evidence="1">Mitochondrion</location>
    </subcellularLocation>
</comment>
<proteinExistence type="inferred from homology"/>
<dbReference type="InParanoid" id="A0A1D2VI44"/>
<dbReference type="PANTHER" id="PTHR11727">
    <property type="entry name" value="DIMETHYLADENOSINE TRANSFERASE"/>
    <property type="match status" value="1"/>
</dbReference>
<dbReference type="InterPro" id="IPR001737">
    <property type="entry name" value="KsgA/Erm"/>
</dbReference>
<dbReference type="GO" id="GO:0006391">
    <property type="term" value="P:transcription initiation at mitochondrial promoter"/>
    <property type="evidence" value="ECO:0007669"/>
    <property type="project" value="TreeGrafter"/>
</dbReference>
<gene>
    <name evidence="8" type="ORF">ASCRUDRAFT_75916</name>
</gene>
<dbReference type="RefSeq" id="XP_020047517.1">
    <property type="nucleotide sequence ID" value="XM_020193270.1"/>
</dbReference>
<dbReference type="GO" id="GO:0034245">
    <property type="term" value="C:mitochondrial DNA-directed RNA polymerase complex"/>
    <property type="evidence" value="ECO:0007669"/>
    <property type="project" value="TreeGrafter"/>
</dbReference>
<protein>
    <recommendedName>
        <fullName evidence="7">rRNA adenine N(6)-methyltransferase</fullName>
        <ecNumber evidence="7">2.1.1.-</ecNumber>
    </recommendedName>
</protein>
<evidence type="ECO:0000256" key="7">
    <source>
        <dbReference type="RuleBase" id="RU362106"/>
    </source>
</evidence>
<keyword evidence="7" id="KW-0698">rRNA processing</keyword>
<dbReference type="GO" id="GO:0034246">
    <property type="term" value="F:mitochondrial transcription factor activity"/>
    <property type="evidence" value="ECO:0007669"/>
    <property type="project" value="TreeGrafter"/>
</dbReference>
<dbReference type="Gene3D" id="1.10.8.100">
    <property type="entry name" value="Ribosomal RNA adenine dimethylase-like, domain 2"/>
    <property type="match status" value="1"/>
</dbReference>
<dbReference type="GeneID" id="30966906"/>
<dbReference type="AlphaFoldDB" id="A0A1D2VI44"/>
<evidence type="ECO:0000313" key="8">
    <source>
        <dbReference type="EMBL" id="ODV61210.1"/>
    </source>
</evidence>
<evidence type="ECO:0000256" key="1">
    <source>
        <dbReference type="ARBA" id="ARBA00004173"/>
    </source>
</evidence>
<evidence type="ECO:0000313" key="9">
    <source>
        <dbReference type="Proteomes" id="UP000095038"/>
    </source>
</evidence>
<evidence type="ECO:0000256" key="4">
    <source>
        <dbReference type="ARBA" id="ARBA00022691"/>
    </source>
</evidence>
<dbReference type="GO" id="GO:0006364">
    <property type="term" value="P:rRNA processing"/>
    <property type="evidence" value="ECO:0007669"/>
    <property type="project" value="UniProtKB-KW"/>
</dbReference>
<reference evidence="9" key="1">
    <citation type="submission" date="2016-05" db="EMBL/GenBank/DDBJ databases">
        <title>Comparative genomics of biotechnologically important yeasts.</title>
        <authorList>
            <consortium name="DOE Joint Genome Institute"/>
            <person name="Riley R."/>
            <person name="Haridas S."/>
            <person name="Wolfe K.H."/>
            <person name="Lopes M.R."/>
            <person name="Hittinger C.T."/>
            <person name="Goker M."/>
            <person name="Salamov A."/>
            <person name="Wisecaver J."/>
            <person name="Long T.M."/>
            <person name="Aerts A.L."/>
            <person name="Barry K."/>
            <person name="Choi C."/>
            <person name="Clum A."/>
            <person name="Coughlan A.Y."/>
            <person name="Deshpande S."/>
            <person name="Douglass A.P."/>
            <person name="Hanson S.J."/>
            <person name="Klenk H.-P."/>
            <person name="Labutti K."/>
            <person name="Lapidus A."/>
            <person name="Lindquist E."/>
            <person name="Lipzen A."/>
            <person name="Meier-Kolthoff J.P."/>
            <person name="Ohm R.A."/>
            <person name="Otillar R.P."/>
            <person name="Pangilinan J."/>
            <person name="Peng Y."/>
            <person name="Rokas A."/>
            <person name="Rosa C.A."/>
            <person name="Scheuner C."/>
            <person name="Sibirny A.A."/>
            <person name="Slot J.C."/>
            <person name="Stielow J.B."/>
            <person name="Sun H."/>
            <person name="Kurtzman C.P."/>
            <person name="Blackwell M."/>
            <person name="Grigoriev I.V."/>
            <person name="Jeffries T.W."/>
        </authorList>
    </citation>
    <scope>NUCLEOTIDE SEQUENCE [LARGE SCALE GENOMIC DNA]</scope>
    <source>
        <strain evidence="9">DSM 1968</strain>
    </source>
</reference>
<dbReference type="GO" id="GO:0008168">
    <property type="term" value="F:methyltransferase activity"/>
    <property type="evidence" value="ECO:0007669"/>
    <property type="project" value="UniProtKB-KW"/>
</dbReference>
<dbReference type="Pfam" id="PF00398">
    <property type="entry name" value="RrnaAD"/>
    <property type="match status" value="1"/>
</dbReference>